<dbReference type="AlphaFoldDB" id="A0A087TX60"/>
<accession>A0A087TX60</accession>
<dbReference type="Proteomes" id="UP000054359">
    <property type="component" value="Unassembled WGS sequence"/>
</dbReference>
<protein>
    <submittedName>
        <fullName evidence="2">Gag-Pol polyprotein</fullName>
    </submittedName>
</protein>
<dbReference type="OrthoDB" id="6435538at2759"/>
<evidence type="ECO:0000313" key="2">
    <source>
        <dbReference type="EMBL" id="KFM69699.1"/>
    </source>
</evidence>
<dbReference type="PANTHER" id="PTHR37984:SF5">
    <property type="entry name" value="PROTEIN NYNRIN-LIKE"/>
    <property type="match status" value="1"/>
</dbReference>
<dbReference type="OMA" id="TKWVETI"/>
<dbReference type="Gene3D" id="3.30.420.10">
    <property type="entry name" value="Ribonuclease H-like superfamily/Ribonuclease H"/>
    <property type="match status" value="1"/>
</dbReference>
<organism evidence="2 3">
    <name type="scientific">Stegodyphus mimosarum</name>
    <name type="common">African social velvet spider</name>
    <dbReference type="NCBI Taxonomy" id="407821"/>
    <lineage>
        <taxon>Eukaryota</taxon>
        <taxon>Metazoa</taxon>
        <taxon>Ecdysozoa</taxon>
        <taxon>Arthropoda</taxon>
        <taxon>Chelicerata</taxon>
        <taxon>Arachnida</taxon>
        <taxon>Araneae</taxon>
        <taxon>Araneomorphae</taxon>
        <taxon>Entelegynae</taxon>
        <taxon>Eresoidea</taxon>
        <taxon>Eresidae</taxon>
        <taxon>Stegodyphus</taxon>
    </lineage>
</organism>
<dbReference type="InterPro" id="IPR050951">
    <property type="entry name" value="Retrovirus_Pol_polyprotein"/>
</dbReference>
<dbReference type="InterPro" id="IPR036397">
    <property type="entry name" value="RNaseH_sf"/>
</dbReference>
<dbReference type="GO" id="GO:0003676">
    <property type="term" value="F:nucleic acid binding"/>
    <property type="evidence" value="ECO:0007669"/>
    <property type="project" value="InterPro"/>
</dbReference>
<evidence type="ECO:0000259" key="1">
    <source>
        <dbReference type="PROSITE" id="PS50994"/>
    </source>
</evidence>
<proteinExistence type="predicted"/>
<dbReference type="PANTHER" id="PTHR37984">
    <property type="entry name" value="PROTEIN CBG26694"/>
    <property type="match status" value="1"/>
</dbReference>
<dbReference type="STRING" id="407821.A0A087TX60"/>
<gene>
    <name evidence="2" type="ORF">X975_13653</name>
</gene>
<dbReference type="InterPro" id="IPR001584">
    <property type="entry name" value="Integrase_cat-core"/>
</dbReference>
<dbReference type="GO" id="GO:0015074">
    <property type="term" value="P:DNA integration"/>
    <property type="evidence" value="ECO:0007669"/>
    <property type="project" value="InterPro"/>
</dbReference>
<dbReference type="InterPro" id="IPR012337">
    <property type="entry name" value="RNaseH-like_sf"/>
</dbReference>
<reference evidence="2 3" key="1">
    <citation type="submission" date="2013-11" db="EMBL/GenBank/DDBJ databases">
        <title>Genome sequencing of Stegodyphus mimosarum.</title>
        <authorList>
            <person name="Bechsgaard J."/>
        </authorList>
    </citation>
    <scope>NUCLEOTIDE SEQUENCE [LARGE SCALE GENOMIC DNA]</scope>
</reference>
<dbReference type="PROSITE" id="PS50994">
    <property type="entry name" value="INTEGRASE"/>
    <property type="match status" value="1"/>
</dbReference>
<dbReference type="EMBL" id="KK117156">
    <property type="protein sequence ID" value="KFM69699.1"/>
    <property type="molecule type" value="Genomic_DNA"/>
</dbReference>
<name>A0A087TX60_STEMI</name>
<sequence length="124" mass="14371">MKSTAIKCVLVALKSFVKDFGLQEKIISDRGTCFTAKEFREYFESNGISYTLNLTQHPSGNGMVERANRTILAVIKMNMEYPNHRDWDRKIKECERNLNNMTNKTTNKTTFEMLQVIHQNSTTD</sequence>
<dbReference type="SUPFAM" id="SSF53098">
    <property type="entry name" value="Ribonuclease H-like"/>
    <property type="match status" value="1"/>
</dbReference>
<evidence type="ECO:0000313" key="3">
    <source>
        <dbReference type="Proteomes" id="UP000054359"/>
    </source>
</evidence>
<feature type="domain" description="Integrase catalytic" evidence="1">
    <location>
        <begin position="1"/>
        <end position="118"/>
    </location>
</feature>
<keyword evidence="3" id="KW-1185">Reference proteome</keyword>
<feature type="non-terminal residue" evidence="2">
    <location>
        <position position="124"/>
    </location>
</feature>